<evidence type="ECO:0000256" key="1">
    <source>
        <dbReference type="SAM" id="Phobius"/>
    </source>
</evidence>
<name>A0A9P3L7T0_9APHY</name>
<protein>
    <recommendedName>
        <fullName evidence="2">DUF6533 domain-containing protein</fullName>
    </recommendedName>
</protein>
<dbReference type="EMBL" id="BPQB01000001">
    <property type="protein sequence ID" value="GJE84298.1"/>
    <property type="molecule type" value="Genomic_DNA"/>
</dbReference>
<gene>
    <name evidence="3" type="ORF">PsYK624_003740</name>
</gene>
<evidence type="ECO:0000313" key="4">
    <source>
        <dbReference type="Proteomes" id="UP000703269"/>
    </source>
</evidence>
<feature type="transmembrane region" description="Helical" evidence="1">
    <location>
        <begin position="52"/>
        <end position="75"/>
    </location>
</feature>
<comment type="caution">
    <text evidence="3">The sequence shown here is derived from an EMBL/GenBank/DDBJ whole genome shotgun (WGS) entry which is preliminary data.</text>
</comment>
<sequence>MASSSGSGPSFQELVTVGLRYNNVWFAFLAIVIYEWVTNIDREVALFSRKRWSLSFVILSTIRFFTVVHILFVFLPNRQPVPIIWRHQGDILYRLVPCRGTVRSLTSLRSCTRQWCENSYLDSRVIWDISSVQCDYPHSDVIYL</sequence>
<keyword evidence="1" id="KW-0812">Transmembrane</keyword>
<evidence type="ECO:0000259" key="2">
    <source>
        <dbReference type="Pfam" id="PF20151"/>
    </source>
</evidence>
<dbReference type="Proteomes" id="UP000703269">
    <property type="component" value="Unassembled WGS sequence"/>
</dbReference>
<reference evidence="3 4" key="1">
    <citation type="submission" date="2021-08" db="EMBL/GenBank/DDBJ databases">
        <title>Draft Genome Sequence of Phanerochaete sordida strain YK-624.</title>
        <authorList>
            <person name="Mori T."/>
            <person name="Dohra H."/>
            <person name="Suzuki T."/>
            <person name="Kawagishi H."/>
            <person name="Hirai H."/>
        </authorList>
    </citation>
    <scope>NUCLEOTIDE SEQUENCE [LARGE SCALE GENOMIC DNA]</scope>
    <source>
        <strain evidence="3 4">YK-624</strain>
    </source>
</reference>
<dbReference type="InterPro" id="IPR045340">
    <property type="entry name" value="DUF6533"/>
</dbReference>
<keyword evidence="1" id="KW-0472">Membrane</keyword>
<feature type="transmembrane region" description="Helical" evidence="1">
    <location>
        <begin position="24"/>
        <end position="40"/>
    </location>
</feature>
<organism evidence="3 4">
    <name type="scientific">Phanerochaete sordida</name>
    <dbReference type="NCBI Taxonomy" id="48140"/>
    <lineage>
        <taxon>Eukaryota</taxon>
        <taxon>Fungi</taxon>
        <taxon>Dikarya</taxon>
        <taxon>Basidiomycota</taxon>
        <taxon>Agaricomycotina</taxon>
        <taxon>Agaricomycetes</taxon>
        <taxon>Polyporales</taxon>
        <taxon>Phanerochaetaceae</taxon>
        <taxon>Phanerochaete</taxon>
    </lineage>
</organism>
<evidence type="ECO:0000313" key="3">
    <source>
        <dbReference type="EMBL" id="GJE84298.1"/>
    </source>
</evidence>
<accession>A0A9P3L7T0</accession>
<dbReference type="AlphaFoldDB" id="A0A9P3L7T0"/>
<proteinExistence type="predicted"/>
<dbReference type="Pfam" id="PF20151">
    <property type="entry name" value="DUF6533"/>
    <property type="match status" value="1"/>
</dbReference>
<feature type="domain" description="DUF6533" evidence="2">
    <location>
        <begin position="26"/>
        <end position="65"/>
    </location>
</feature>
<keyword evidence="4" id="KW-1185">Reference proteome</keyword>
<keyword evidence="1" id="KW-1133">Transmembrane helix</keyword>